<sequence length="505" mass="55712">MSRHLSALLAAGLALAVVIVMTVHIVWQDRKNTAARMEALAADMAKVVEDHVLHTTKGADIALRQAISLVDDAGSLEAVRNTVHWRRLRDALANLDGGDTLWLFDAKGNAIVGTGRQMDRPLNIADRRHFQMVMQGADFVISPALRSRMDNRILFTISRPIRDWTGDIIGIASTGMKTEWLVNFYALMSFGLDTTVTVFRTDGEIVARSPDLASHLGKNNRNGRLFQEQLPRSPVGVYWSRSVLDGKERLAAYRLIPDLNLVVYTGIEGTSAFAAWRTRSLWFMAEVALATILVLLVLLWGVRMIRREHHVQMRVLEAESAARQLDAELHQARRDPLTGLPARGLFLELAEGMHRNAGKKGLVLAFLYIDLDGFKAVNDRHGHHQGDRVLTMVAEIMRQMIRDGDLLGRLGGDEFVICLSGHVPDIKTVATSVASRIINQVRDLNVGVGCSIGIALSAGECGDLSGSLRQADTAMYRAKQSGKGSWSIHEPVQEPCLSRDSKIVA</sequence>
<feature type="region of interest" description="Disordered" evidence="1">
    <location>
        <begin position="486"/>
        <end position="505"/>
    </location>
</feature>
<evidence type="ECO:0000313" key="4">
    <source>
        <dbReference type="EMBL" id="KAA0597850.1"/>
    </source>
</evidence>
<feature type="transmembrane region" description="Helical" evidence="2">
    <location>
        <begin position="282"/>
        <end position="302"/>
    </location>
</feature>
<evidence type="ECO:0000259" key="3">
    <source>
        <dbReference type="PROSITE" id="PS50887"/>
    </source>
</evidence>
<dbReference type="SMART" id="SM00267">
    <property type="entry name" value="GGDEF"/>
    <property type="match status" value="1"/>
</dbReference>
<keyword evidence="2" id="KW-0472">Membrane</keyword>
<dbReference type="Gene3D" id="3.30.70.270">
    <property type="match status" value="1"/>
</dbReference>
<dbReference type="InterPro" id="IPR043128">
    <property type="entry name" value="Rev_trsase/Diguanyl_cyclase"/>
</dbReference>
<name>A0A5A9GTT2_AZOLI</name>
<keyword evidence="2" id="KW-1133">Transmembrane helix</keyword>
<proteinExistence type="predicted"/>
<dbReference type="CDD" id="cd12915">
    <property type="entry name" value="PDC2_DGC_like"/>
    <property type="match status" value="1"/>
</dbReference>
<dbReference type="PANTHER" id="PTHR46663:SF2">
    <property type="entry name" value="GGDEF DOMAIN-CONTAINING PROTEIN"/>
    <property type="match status" value="1"/>
</dbReference>
<dbReference type="Pfam" id="PF00990">
    <property type="entry name" value="GGDEF"/>
    <property type="match status" value="1"/>
</dbReference>
<keyword evidence="2" id="KW-0812">Transmembrane</keyword>
<dbReference type="Proteomes" id="UP000324927">
    <property type="component" value="Unassembled WGS sequence"/>
</dbReference>
<dbReference type="InterPro" id="IPR029787">
    <property type="entry name" value="Nucleotide_cyclase"/>
</dbReference>
<organism evidence="4 5">
    <name type="scientific">Azospirillum lipoferum</name>
    <dbReference type="NCBI Taxonomy" id="193"/>
    <lineage>
        <taxon>Bacteria</taxon>
        <taxon>Pseudomonadati</taxon>
        <taxon>Pseudomonadota</taxon>
        <taxon>Alphaproteobacteria</taxon>
        <taxon>Rhodospirillales</taxon>
        <taxon>Azospirillaceae</taxon>
        <taxon>Azospirillum</taxon>
    </lineage>
</organism>
<dbReference type="InterPro" id="IPR054327">
    <property type="entry name" value="His-kinase-like_sensor"/>
</dbReference>
<dbReference type="PANTHER" id="PTHR46663">
    <property type="entry name" value="DIGUANYLATE CYCLASE DGCT-RELATED"/>
    <property type="match status" value="1"/>
</dbReference>
<dbReference type="CDD" id="cd01949">
    <property type="entry name" value="GGDEF"/>
    <property type="match status" value="1"/>
</dbReference>
<evidence type="ECO:0000256" key="2">
    <source>
        <dbReference type="SAM" id="Phobius"/>
    </source>
</evidence>
<dbReference type="NCBIfam" id="TIGR00254">
    <property type="entry name" value="GGDEF"/>
    <property type="match status" value="1"/>
</dbReference>
<keyword evidence="5" id="KW-1185">Reference proteome</keyword>
<dbReference type="SUPFAM" id="SSF55073">
    <property type="entry name" value="Nucleotide cyclase"/>
    <property type="match status" value="1"/>
</dbReference>
<dbReference type="Pfam" id="PF22588">
    <property type="entry name" value="dCache_1_like"/>
    <property type="match status" value="1"/>
</dbReference>
<feature type="transmembrane region" description="Helical" evidence="2">
    <location>
        <begin position="6"/>
        <end position="27"/>
    </location>
</feature>
<dbReference type="EMBL" id="VTTN01000001">
    <property type="protein sequence ID" value="KAA0597850.1"/>
    <property type="molecule type" value="Genomic_DNA"/>
</dbReference>
<evidence type="ECO:0000256" key="1">
    <source>
        <dbReference type="SAM" id="MobiDB-lite"/>
    </source>
</evidence>
<evidence type="ECO:0000313" key="5">
    <source>
        <dbReference type="Proteomes" id="UP000324927"/>
    </source>
</evidence>
<reference evidence="4 5" key="1">
    <citation type="submission" date="2019-08" db="EMBL/GenBank/DDBJ databases">
        <authorList>
            <person name="Grouzdev D."/>
            <person name="Tikhonova E."/>
            <person name="Kravchenko I."/>
        </authorList>
    </citation>
    <scope>NUCLEOTIDE SEQUENCE [LARGE SCALE GENOMIC DNA]</scope>
    <source>
        <strain evidence="4 5">59b</strain>
    </source>
</reference>
<accession>A0A5A9GTT2</accession>
<dbReference type="InterPro" id="IPR052163">
    <property type="entry name" value="DGC-Regulatory_Protein"/>
</dbReference>
<dbReference type="InterPro" id="IPR000160">
    <property type="entry name" value="GGDEF_dom"/>
</dbReference>
<dbReference type="PROSITE" id="PS50887">
    <property type="entry name" value="GGDEF"/>
    <property type="match status" value="1"/>
</dbReference>
<dbReference type="AlphaFoldDB" id="A0A5A9GTT2"/>
<protein>
    <submittedName>
        <fullName evidence="4">GGDEF domain-containing protein</fullName>
    </submittedName>
</protein>
<gene>
    <name evidence="4" type="ORF">FZ942_01790</name>
</gene>
<dbReference type="Gene3D" id="3.30.450.20">
    <property type="entry name" value="PAS domain"/>
    <property type="match status" value="2"/>
</dbReference>
<feature type="domain" description="GGDEF" evidence="3">
    <location>
        <begin position="362"/>
        <end position="491"/>
    </location>
</feature>
<dbReference type="CDD" id="cd12914">
    <property type="entry name" value="PDC1_DGC_like"/>
    <property type="match status" value="1"/>
</dbReference>
<comment type="caution">
    <text evidence="4">The sequence shown here is derived from an EMBL/GenBank/DDBJ whole genome shotgun (WGS) entry which is preliminary data.</text>
</comment>
<dbReference type="OrthoDB" id="9812260at2"/>